<evidence type="ECO:0000313" key="3">
    <source>
        <dbReference type="EnsemblPlants" id="AUR62007324-RA:cds"/>
    </source>
</evidence>
<proteinExistence type="predicted"/>
<protein>
    <submittedName>
        <fullName evidence="3">Uncharacterized protein</fullName>
    </submittedName>
</protein>
<feature type="compositionally biased region" description="Polar residues" evidence="2">
    <location>
        <begin position="117"/>
        <end position="133"/>
    </location>
</feature>
<dbReference type="PANTHER" id="PTHR31896:SF12">
    <property type="entry name" value="HXXXD-TYPE ACYL-TRANSFERASE FAMILY PROTEIN"/>
    <property type="match status" value="1"/>
</dbReference>
<name>A0A803L635_CHEQI</name>
<organism evidence="3 4">
    <name type="scientific">Chenopodium quinoa</name>
    <name type="common">Quinoa</name>
    <dbReference type="NCBI Taxonomy" id="63459"/>
    <lineage>
        <taxon>Eukaryota</taxon>
        <taxon>Viridiplantae</taxon>
        <taxon>Streptophyta</taxon>
        <taxon>Embryophyta</taxon>
        <taxon>Tracheophyta</taxon>
        <taxon>Spermatophyta</taxon>
        <taxon>Magnoliopsida</taxon>
        <taxon>eudicotyledons</taxon>
        <taxon>Gunneridae</taxon>
        <taxon>Pentapetalae</taxon>
        <taxon>Caryophyllales</taxon>
        <taxon>Chenopodiaceae</taxon>
        <taxon>Chenopodioideae</taxon>
        <taxon>Atripliceae</taxon>
        <taxon>Chenopodium</taxon>
    </lineage>
</organism>
<evidence type="ECO:0000256" key="2">
    <source>
        <dbReference type="SAM" id="MobiDB-lite"/>
    </source>
</evidence>
<dbReference type="PANTHER" id="PTHR31896">
    <property type="entry name" value="FAMILY REGULATORY PROTEIN, PUTATIVE (AFU_ORTHOLOGUE AFUA_3G14730)-RELATED"/>
    <property type="match status" value="1"/>
</dbReference>
<dbReference type="Gramene" id="AUR62007324-RA">
    <property type="protein sequence ID" value="AUR62007324-RA:cds"/>
    <property type="gene ID" value="AUR62007324"/>
</dbReference>
<feature type="compositionally biased region" description="Basic and acidic residues" evidence="2">
    <location>
        <begin position="7"/>
        <end position="27"/>
    </location>
</feature>
<keyword evidence="4" id="KW-1185">Reference proteome</keyword>
<dbReference type="Proteomes" id="UP000596660">
    <property type="component" value="Unplaced"/>
</dbReference>
<feature type="compositionally biased region" description="Low complexity" evidence="2">
    <location>
        <begin position="59"/>
        <end position="81"/>
    </location>
</feature>
<dbReference type="InterPro" id="IPR023213">
    <property type="entry name" value="CAT-like_dom_sf"/>
</dbReference>
<dbReference type="InterPro" id="IPR051283">
    <property type="entry name" value="Sec_Metabolite_Acyltrans"/>
</dbReference>
<feature type="region of interest" description="Disordered" evidence="2">
    <location>
        <begin position="1"/>
        <end position="142"/>
    </location>
</feature>
<dbReference type="EnsemblPlants" id="AUR62007324-RA">
    <property type="protein sequence ID" value="AUR62007324-RA:cds"/>
    <property type="gene ID" value="AUR62007324"/>
</dbReference>
<dbReference type="AlphaFoldDB" id="A0A803L635"/>
<evidence type="ECO:0000313" key="4">
    <source>
        <dbReference type="Proteomes" id="UP000596660"/>
    </source>
</evidence>
<accession>A0A803L635</accession>
<reference evidence="3" key="1">
    <citation type="journal article" date="2017" name="Nature">
        <title>The genome of Chenopodium quinoa.</title>
        <authorList>
            <person name="Jarvis D.E."/>
            <person name="Ho Y.S."/>
            <person name="Lightfoot D.J."/>
            <person name="Schmoeckel S.M."/>
            <person name="Li B."/>
            <person name="Borm T.J.A."/>
            <person name="Ohyanagi H."/>
            <person name="Mineta K."/>
            <person name="Michell C.T."/>
            <person name="Saber N."/>
            <person name="Kharbatia N.M."/>
            <person name="Rupper R.R."/>
            <person name="Sharp A.R."/>
            <person name="Dally N."/>
            <person name="Boughton B.A."/>
            <person name="Woo Y.H."/>
            <person name="Gao G."/>
            <person name="Schijlen E.G.W.M."/>
            <person name="Guo X."/>
            <person name="Momin A.A."/>
            <person name="Negrao S."/>
            <person name="Al-Babili S."/>
            <person name="Gehring C."/>
            <person name="Roessner U."/>
            <person name="Jung C."/>
            <person name="Murphy K."/>
            <person name="Arold S.T."/>
            <person name="Gojobori T."/>
            <person name="van der Linden C.G."/>
            <person name="van Loo E.N."/>
            <person name="Jellen E.N."/>
            <person name="Maughan P.J."/>
            <person name="Tester M."/>
        </authorList>
    </citation>
    <scope>NUCLEOTIDE SEQUENCE [LARGE SCALE GENOMIC DNA]</scope>
    <source>
        <strain evidence="3">cv. PI 614886</strain>
    </source>
</reference>
<dbReference type="GO" id="GO:0016740">
    <property type="term" value="F:transferase activity"/>
    <property type="evidence" value="ECO:0007669"/>
    <property type="project" value="UniProtKB-KW"/>
</dbReference>
<feature type="compositionally biased region" description="Pro residues" evidence="2">
    <location>
        <begin position="82"/>
        <end position="95"/>
    </location>
</feature>
<keyword evidence="1" id="KW-0808">Transferase</keyword>
<dbReference type="Pfam" id="PF02458">
    <property type="entry name" value="Transferase"/>
    <property type="match status" value="1"/>
</dbReference>
<evidence type="ECO:0000256" key="1">
    <source>
        <dbReference type="ARBA" id="ARBA00022679"/>
    </source>
</evidence>
<reference evidence="3" key="2">
    <citation type="submission" date="2021-03" db="UniProtKB">
        <authorList>
            <consortium name="EnsemblPlants"/>
        </authorList>
    </citation>
    <scope>IDENTIFICATION</scope>
</reference>
<sequence>MLEEEADQRSAEPEIREEAGNEGHVEEVEYDSEELRSLQGSDEEVDYNPYFNPEGKINPQTGTSTSQTTPSQQSSQGAASSPPQPTQPTPTPQPLPQTTDTRKSKAAQSKAKLLINPTPTADSDTSLPSSLSQAKPRRPPHETAAVRFSISPMVQALLCTQDWLRAKEVPIVDVEENLKELEEIEKGQFVTEVHEDKHESVVYVDCNKGPGARFIHADLNMTISDILSPKDVPLVVQSLFDLNEKLVSVEVTELIDGIFIACTVNHSVTDGTSYWHFWNIWSKIHRGNGKDTICESDLPVYTRWYPDGHAPGPYPIPFIHPDEFVRKFEPPQLRDRIFHFSSESIARRRLFTCNHLAANNRRRLD</sequence>
<dbReference type="Gene3D" id="3.30.559.10">
    <property type="entry name" value="Chloramphenicol acetyltransferase-like domain"/>
    <property type="match status" value="1"/>
</dbReference>